<dbReference type="InterPro" id="IPR012341">
    <property type="entry name" value="6hp_glycosidase-like_sf"/>
</dbReference>
<evidence type="ECO:0000256" key="1">
    <source>
        <dbReference type="SAM" id="MobiDB-lite"/>
    </source>
</evidence>
<feature type="region of interest" description="Disordered" evidence="1">
    <location>
        <begin position="856"/>
        <end position="913"/>
    </location>
</feature>
<feature type="transmembrane region" description="Helical" evidence="2">
    <location>
        <begin position="726"/>
        <end position="749"/>
    </location>
</feature>
<dbReference type="SUPFAM" id="SSF48208">
    <property type="entry name" value="Six-hairpin glycosidases"/>
    <property type="match status" value="1"/>
</dbReference>
<dbReference type="Gene3D" id="1.50.10.10">
    <property type="match status" value="1"/>
</dbReference>
<keyword evidence="2" id="KW-1133">Transmembrane helix</keyword>
<proteinExistence type="predicted"/>
<comment type="caution">
    <text evidence="6">The sequence shown here is derived from an EMBL/GenBank/DDBJ whole genome shotgun (WGS) entry which is preliminary data.</text>
</comment>
<feature type="compositionally biased region" description="Basic and acidic residues" evidence="1">
    <location>
        <begin position="886"/>
        <end position="900"/>
    </location>
</feature>
<dbReference type="InterPro" id="IPR033433">
    <property type="entry name" value="GtaA_N"/>
</dbReference>
<evidence type="ECO:0000256" key="3">
    <source>
        <dbReference type="SAM" id="SignalP"/>
    </source>
</evidence>
<feature type="compositionally biased region" description="Low complexity" evidence="1">
    <location>
        <begin position="865"/>
        <end position="885"/>
    </location>
</feature>
<dbReference type="InterPro" id="IPR032514">
    <property type="entry name" value="GtaA_central"/>
</dbReference>
<feature type="compositionally biased region" description="Polar residues" evidence="1">
    <location>
        <begin position="790"/>
        <end position="819"/>
    </location>
</feature>
<keyword evidence="2" id="KW-0472">Membrane</keyword>
<name>A0A8H6SSH0_9AGAR</name>
<evidence type="ECO:0000259" key="5">
    <source>
        <dbReference type="Pfam" id="PF17168"/>
    </source>
</evidence>
<gene>
    <name evidence="6" type="ORF">MIND_00638700</name>
</gene>
<dbReference type="OrthoDB" id="3918848at2759"/>
<protein>
    <recommendedName>
        <fullName evidence="8">DUF1793-domain-containing protein</fullName>
    </recommendedName>
</protein>
<dbReference type="AlphaFoldDB" id="A0A8H6SSH0"/>
<sequence>MLPLGLLLLSEAFLAAAVVPQTFFPPAVPLAVRSPALNTWLDTRGGGNPMTTWPNFWNDQHIDGWAGYIRVNGVAYHWLGSPVPGKAATWVSTSITPTRTILNIIAGPMDLNVTFLSPIEPADLARQSFPFSYVYVDGVSTDGQIYNVQLYADISAEWVTNGMGTAINWQTQQTSNAVYLQVQSTSPSSIFQDVPEDSTAFHAIASNQPGRQTVIGTDVHVRPILATNDTAITLTSDLTDTSSGLVNNGGKFPILAHMVDLGNVSTIPTVAWAVGVLRDPVVTYDKVARHGYWWSKYATIGDAINAFIIDFPSAKSRAIALDQKILSDAGAVSTEYGDIISLGLRQALAGIEITVSNNLNGMGGFNTSDVLAFMKDVGNTQRVNPTETIYALMPALVYLNSSLIGLLIEPLLRFQSSHLVGYAAPDLGSSYPTAPGNTANTMGVGLEHSGNMIILALAHARGSGDGSILARYYTLFQSYAAFLTNHTFGPEQQSADSTEPILHQTNGNNTNLGVKAIVGLRAMAQISAAIGDTASQKSYTDTAQRLTQTWTSRAMYSAGSTTGLAWEYNQGATSGLMYNLFADRLLGLGAFPDSVYQVQVSQLSNTGPFGVPLSSDSNSITRSDWTLFTAAAISSVSSPTRNTLISGVRARASHNETNGTFANIYNYQTGAGVAQGAYPNGFATPAQGAMLSVLSLRLYPTKLSLFRQELLPFTATPVPSKANVGAIAGGVIGGIFILTVFGIALFFFLRRQRRRREDEGGWNDNAERNTTVPRPWRPPPSLPSLDATGGRTTQGSTNMSGRSPESTVPVSIGLQSSIPPQGRSFVPGQTTPLPFAMSHEKSAQILERDRLLNEEPASDSQYAHSRSQPSISGSGSGVTTSGSGTEELRSELANLRREMAQLRAQTDAPPMYQ</sequence>
<feature type="domain" description="Glutaminase A central" evidence="4">
    <location>
        <begin position="333"/>
        <end position="692"/>
    </location>
</feature>
<keyword evidence="2" id="KW-0812">Transmembrane</keyword>
<feature type="chain" id="PRO_5034748887" description="DUF1793-domain-containing protein" evidence="3">
    <location>
        <begin position="18"/>
        <end position="913"/>
    </location>
</feature>
<dbReference type="Pfam" id="PF16335">
    <property type="entry name" value="GtaA_6_Hairpin"/>
    <property type="match status" value="1"/>
</dbReference>
<reference evidence="6" key="1">
    <citation type="submission" date="2020-05" db="EMBL/GenBank/DDBJ databases">
        <title>Mycena genomes resolve the evolution of fungal bioluminescence.</title>
        <authorList>
            <person name="Tsai I.J."/>
        </authorList>
    </citation>
    <scope>NUCLEOTIDE SEQUENCE</scope>
    <source>
        <strain evidence="6">171206Taipei</strain>
    </source>
</reference>
<evidence type="ECO:0000313" key="7">
    <source>
        <dbReference type="Proteomes" id="UP000636479"/>
    </source>
</evidence>
<feature type="domain" description="Glutaminase A N-terminal" evidence="5">
    <location>
        <begin position="98"/>
        <end position="328"/>
    </location>
</feature>
<evidence type="ECO:0000259" key="4">
    <source>
        <dbReference type="Pfam" id="PF16335"/>
    </source>
</evidence>
<dbReference type="EMBL" id="JACAZF010000005">
    <property type="protein sequence ID" value="KAF7304072.1"/>
    <property type="molecule type" value="Genomic_DNA"/>
</dbReference>
<organism evidence="6 7">
    <name type="scientific">Mycena indigotica</name>
    <dbReference type="NCBI Taxonomy" id="2126181"/>
    <lineage>
        <taxon>Eukaryota</taxon>
        <taxon>Fungi</taxon>
        <taxon>Dikarya</taxon>
        <taxon>Basidiomycota</taxon>
        <taxon>Agaricomycotina</taxon>
        <taxon>Agaricomycetes</taxon>
        <taxon>Agaricomycetidae</taxon>
        <taxon>Agaricales</taxon>
        <taxon>Marasmiineae</taxon>
        <taxon>Mycenaceae</taxon>
        <taxon>Mycena</taxon>
    </lineage>
</organism>
<dbReference type="PANTHER" id="PTHR31987">
    <property type="entry name" value="GLUTAMINASE A-RELATED"/>
    <property type="match status" value="1"/>
</dbReference>
<evidence type="ECO:0008006" key="8">
    <source>
        <dbReference type="Google" id="ProtNLM"/>
    </source>
</evidence>
<dbReference type="GO" id="GO:0005975">
    <property type="term" value="P:carbohydrate metabolic process"/>
    <property type="evidence" value="ECO:0007669"/>
    <property type="project" value="InterPro"/>
</dbReference>
<feature type="region of interest" description="Disordered" evidence="1">
    <location>
        <begin position="757"/>
        <end position="834"/>
    </location>
</feature>
<dbReference type="Proteomes" id="UP000636479">
    <property type="component" value="Unassembled WGS sequence"/>
</dbReference>
<evidence type="ECO:0000256" key="2">
    <source>
        <dbReference type="SAM" id="Phobius"/>
    </source>
</evidence>
<dbReference type="GO" id="GO:0003824">
    <property type="term" value="F:catalytic activity"/>
    <property type="evidence" value="ECO:0007669"/>
    <property type="project" value="UniProtKB-ARBA"/>
</dbReference>
<evidence type="ECO:0000313" key="6">
    <source>
        <dbReference type="EMBL" id="KAF7304072.1"/>
    </source>
</evidence>
<dbReference type="RefSeq" id="XP_037221044.1">
    <property type="nucleotide sequence ID" value="XM_037363123.1"/>
</dbReference>
<accession>A0A8H6SSH0</accession>
<feature type="signal peptide" evidence="3">
    <location>
        <begin position="1"/>
        <end position="17"/>
    </location>
</feature>
<keyword evidence="7" id="KW-1185">Reference proteome</keyword>
<keyword evidence="3" id="KW-0732">Signal</keyword>
<dbReference type="Pfam" id="PF17168">
    <property type="entry name" value="DUF5127"/>
    <property type="match status" value="1"/>
</dbReference>
<dbReference type="InterPro" id="IPR052743">
    <property type="entry name" value="Glutaminase_GtaA"/>
</dbReference>
<dbReference type="GeneID" id="59345639"/>
<dbReference type="PANTHER" id="PTHR31987:SF1">
    <property type="entry name" value="GLUTAMINASE A"/>
    <property type="match status" value="1"/>
</dbReference>
<dbReference type="InterPro" id="IPR008928">
    <property type="entry name" value="6-hairpin_glycosidase_sf"/>
</dbReference>